<feature type="transmembrane region" description="Helical" evidence="6">
    <location>
        <begin position="20"/>
        <end position="39"/>
    </location>
</feature>
<keyword evidence="3 6" id="KW-1133">Transmembrane helix</keyword>
<accession>A0A0G2FZC1</accession>
<feature type="transmembrane region" description="Helical" evidence="6">
    <location>
        <begin position="123"/>
        <end position="144"/>
    </location>
</feature>
<feature type="transmembrane region" description="Helical" evidence="6">
    <location>
        <begin position="51"/>
        <end position="71"/>
    </location>
</feature>
<sequence length="185" mass="20447">MDNNTPPGMPDEENRAPYARAVLLSMAAAATVFVAARAYGCSRIMRRRLYVEEWLCVLSLVIVWLNVSFMTTALSSGLGRHVVMLSHEQQVTAKFCINLAVSKMSVVSLLCRIFKPAELHKAGMWALVVLCLLGFLAVSFMAFFGCKPVQASWDPTIKGAKCIESIQYVQYCYFAAGEHVLCPLS</sequence>
<evidence type="ECO:0000256" key="2">
    <source>
        <dbReference type="ARBA" id="ARBA00022692"/>
    </source>
</evidence>
<evidence type="ECO:0000313" key="8">
    <source>
        <dbReference type="EMBL" id="KKY39467.1"/>
    </source>
</evidence>
<reference evidence="8 9" key="1">
    <citation type="submission" date="2015-05" db="EMBL/GenBank/DDBJ databases">
        <title>Distinctive expansion of gene families associated with plant cell wall degradation and secondary metabolism in the genomes of grapevine trunk pathogens.</title>
        <authorList>
            <person name="Lawrence D.P."/>
            <person name="Travadon R."/>
            <person name="Rolshausen P.E."/>
            <person name="Baumgartner K."/>
        </authorList>
    </citation>
    <scope>NUCLEOTIDE SEQUENCE [LARGE SCALE GENOMIC DNA]</scope>
    <source>
        <strain evidence="8">DA912</strain>
    </source>
</reference>
<evidence type="ECO:0000256" key="5">
    <source>
        <dbReference type="ARBA" id="ARBA00038359"/>
    </source>
</evidence>
<dbReference type="PANTHER" id="PTHR33048:SF155">
    <property type="entry name" value="INTEGRAL MEMBRANE PROTEIN"/>
    <property type="match status" value="1"/>
</dbReference>
<dbReference type="AlphaFoldDB" id="A0A0G2FZC1"/>
<dbReference type="Pfam" id="PF20684">
    <property type="entry name" value="Fung_rhodopsin"/>
    <property type="match status" value="1"/>
</dbReference>
<dbReference type="InterPro" id="IPR049326">
    <property type="entry name" value="Rhodopsin_dom_fungi"/>
</dbReference>
<comment type="similarity">
    <text evidence="5">Belongs to the SAT4 family.</text>
</comment>
<evidence type="ECO:0000256" key="6">
    <source>
        <dbReference type="SAM" id="Phobius"/>
    </source>
</evidence>
<dbReference type="InterPro" id="IPR052337">
    <property type="entry name" value="SAT4-like"/>
</dbReference>
<keyword evidence="4 6" id="KW-0472">Membrane</keyword>
<evidence type="ECO:0000256" key="3">
    <source>
        <dbReference type="ARBA" id="ARBA00022989"/>
    </source>
</evidence>
<dbReference type="STRING" id="1214573.A0A0G2FZC1"/>
<evidence type="ECO:0000313" key="9">
    <source>
        <dbReference type="Proteomes" id="UP000034680"/>
    </source>
</evidence>
<dbReference type="PANTHER" id="PTHR33048">
    <property type="entry name" value="PTH11-LIKE INTEGRAL MEMBRANE PROTEIN (AFU_ORTHOLOGUE AFUA_5G11245)"/>
    <property type="match status" value="1"/>
</dbReference>
<dbReference type="OrthoDB" id="5429740at2759"/>
<evidence type="ECO:0000259" key="7">
    <source>
        <dbReference type="Pfam" id="PF20684"/>
    </source>
</evidence>
<reference evidence="8 9" key="2">
    <citation type="submission" date="2015-05" db="EMBL/GenBank/DDBJ databases">
        <authorList>
            <person name="Morales-Cruz A."/>
            <person name="Amrine K.C."/>
            <person name="Cantu D."/>
        </authorList>
    </citation>
    <scope>NUCLEOTIDE SEQUENCE [LARGE SCALE GENOMIC DNA]</scope>
    <source>
        <strain evidence="8">DA912</strain>
    </source>
</reference>
<gene>
    <name evidence="8" type="ORF">UCDDA912_g00540</name>
</gene>
<keyword evidence="2 6" id="KW-0812">Transmembrane</keyword>
<keyword evidence="9" id="KW-1185">Reference proteome</keyword>
<evidence type="ECO:0000256" key="4">
    <source>
        <dbReference type="ARBA" id="ARBA00023136"/>
    </source>
</evidence>
<feature type="domain" description="Rhodopsin" evidence="7">
    <location>
        <begin position="42"/>
        <end position="168"/>
    </location>
</feature>
<proteinExistence type="inferred from homology"/>
<comment type="caution">
    <text evidence="8">The sequence shown here is derived from an EMBL/GenBank/DDBJ whole genome shotgun (WGS) entry which is preliminary data.</text>
</comment>
<dbReference type="Proteomes" id="UP000034680">
    <property type="component" value="Unassembled WGS sequence"/>
</dbReference>
<protein>
    <submittedName>
        <fullName evidence="8">Putative integral membrane protein</fullName>
    </submittedName>
</protein>
<dbReference type="GO" id="GO:0016020">
    <property type="term" value="C:membrane"/>
    <property type="evidence" value="ECO:0007669"/>
    <property type="project" value="UniProtKB-SubCell"/>
</dbReference>
<dbReference type="EMBL" id="LCUC01000019">
    <property type="protein sequence ID" value="KKY39467.1"/>
    <property type="molecule type" value="Genomic_DNA"/>
</dbReference>
<name>A0A0G2FZC1_9PEZI</name>
<organism evidence="8 9">
    <name type="scientific">Diaporthe ampelina</name>
    <dbReference type="NCBI Taxonomy" id="1214573"/>
    <lineage>
        <taxon>Eukaryota</taxon>
        <taxon>Fungi</taxon>
        <taxon>Dikarya</taxon>
        <taxon>Ascomycota</taxon>
        <taxon>Pezizomycotina</taxon>
        <taxon>Sordariomycetes</taxon>
        <taxon>Sordariomycetidae</taxon>
        <taxon>Diaporthales</taxon>
        <taxon>Diaporthaceae</taxon>
        <taxon>Diaporthe</taxon>
    </lineage>
</organism>
<evidence type="ECO:0000256" key="1">
    <source>
        <dbReference type="ARBA" id="ARBA00004141"/>
    </source>
</evidence>
<comment type="subcellular location">
    <subcellularLocation>
        <location evidence="1">Membrane</location>
        <topology evidence="1">Multi-pass membrane protein</topology>
    </subcellularLocation>
</comment>